<evidence type="ECO:0000313" key="2">
    <source>
        <dbReference type="EMBL" id="GFR39204.1"/>
    </source>
</evidence>
<dbReference type="EMBL" id="BMAQ01000038">
    <property type="protein sequence ID" value="GFR39204.1"/>
    <property type="molecule type" value="Genomic_DNA"/>
</dbReference>
<feature type="domain" description="CRISPR-associated protein Cas6 C-terminal" evidence="1">
    <location>
        <begin position="165"/>
        <end position="286"/>
    </location>
</feature>
<dbReference type="InterPro" id="IPR019267">
    <property type="entry name" value="CRISPR-assoc_Cas6_C"/>
</dbReference>
<reference evidence="2" key="1">
    <citation type="submission" date="2020-08" db="EMBL/GenBank/DDBJ databases">
        <authorList>
            <person name="Uke A."/>
            <person name="Chhe C."/>
            <person name="Baramee S."/>
            <person name="Kosugi A."/>
        </authorList>
    </citation>
    <scope>NUCLEOTIDE SEQUENCE</scope>
    <source>
        <strain evidence="2">DA-C8</strain>
    </source>
</reference>
<dbReference type="Pfam" id="PF10040">
    <property type="entry name" value="CRISPR_Cas6"/>
    <property type="match status" value="1"/>
</dbReference>
<comment type="caution">
    <text evidence="2">The sequence shown here is derived from an EMBL/GenBank/DDBJ whole genome shotgun (WGS) entry which is preliminary data.</text>
</comment>
<accession>A0A916QI12</accession>
<organism evidence="2 3">
    <name type="scientific">Insulibacter thermoxylanivorax</name>
    <dbReference type="NCBI Taxonomy" id="2749268"/>
    <lineage>
        <taxon>Bacteria</taxon>
        <taxon>Bacillati</taxon>
        <taxon>Bacillota</taxon>
        <taxon>Bacilli</taxon>
        <taxon>Bacillales</taxon>
        <taxon>Paenibacillaceae</taxon>
        <taxon>Insulibacter</taxon>
    </lineage>
</organism>
<protein>
    <recommendedName>
        <fullName evidence="1">CRISPR-associated protein Cas6 C-terminal domain-containing protein</fullName>
    </recommendedName>
</protein>
<reference evidence="2" key="2">
    <citation type="journal article" date="2021" name="Data Brief">
        <title>Draft genome sequence data of the facultative, thermophilic, xylanolytic bacterium Paenibacillus sp. strain DA-C8.</title>
        <authorList>
            <person name="Chhe C."/>
            <person name="Uke A."/>
            <person name="Baramee S."/>
            <person name="Ungkulpasvich U."/>
            <person name="Tachaapaikoon C."/>
            <person name="Pason P."/>
            <person name="Waeonukul R."/>
            <person name="Ratanakhanokchai K."/>
            <person name="Kosugi A."/>
        </authorList>
    </citation>
    <scope>NUCLEOTIDE SEQUENCE</scope>
    <source>
        <strain evidence="2">DA-C8</strain>
    </source>
</reference>
<evidence type="ECO:0000313" key="3">
    <source>
        <dbReference type="Proteomes" id="UP000654993"/>
    </source>
</evidence>
<sequence length="291" mass="33310">MHTEPFYLSYIPLLIRLQCCESVQLPPYLGSTLHGVVGWKLSEHSPEAYRYLFENRRYGGGKQDIVNPYILEVPRSRRVYQQGDVLDFRILLIGDALRYVGDVVGALTQDAWFELGAQRKKFRMMDIIQADQLEPIWRLGTLHMDGAIPERLTAWQQEEAMRCSIHFLTPLRIRRGGVLIRELDFPTIIRNITRRVEALAERYGGYVNPDAAATVNELSGDVKQTSSGLFWYDLKRYSNRRNTKMDLSGLLGAMTFEGDLTIFAPWLHAARVLHIGRNVTFGCGQVEVGLY</sequence>
<dbReference type="Gene3D" id="3.30.70.1900">
    <property type="match status" value="1"/>
</dbReference>
<keyword evidence="3" id="KW-1185">Reference proteome</keyword>
<dbReference type="Proteomes" id="UP000654993">
    <property type="component" value="Unassembled WGS sequence"/>
</dbReference>
<evidence type="ECO:0000259" key="1">
    <source>
        <dbReference type="Pfam" id="PF10040"/>
    </source>
</evidence>
<gene>
    <name evidence="2" type="ORF">PRECH8_25000</name>
</gene>
<proteinExistence type="predicted"/>
<name>A0A916QI12_9BACL</name>
<dbReference type="AlphaFoldDB" id="A0A916QI12"/>